<keyword evidence="3" id="KW-1185">Reference proteome</keyword>
<keyword evidence="1" id="KW-1133">Transmembrane helix</keyword>
<sequence>MLNSQLPFSKVYLQKMTFVVTYFFPFLSILSINIIFQII</sequence>
<keyword evidence="1" id="KW-0472">Membrane</keyword>
<name>G1WAE0_9BACT</name>
<dbReference type="EMBL" id="ADGI01000025">
    <property type="protein sequence ID" value="EGV33549.1"/>
    <property type="molecule type" value="Genomic_DNA"/>
</dbReference>
<evidence type="ECO:0000313" key="3">
    <source>
        <dbReference type="Proteomes" id="UP000005141"/>
    </source>
</evidence>
<keyword evidence="1" id="KW-0812">Transmembrane</keyword>
<feature type="transmembrane region" description="Helical" evidence="1">
    <location>
        <begin position="12"/>
        <end position="36"/>
    </location>
</feature>
<dbReference type="AlphaFoldDB" id="G1WAE0"/>
<organism evidence="2 3">
    <name type="scientific">Segatella oulorum F0390</name>
    <dbReference type="NCBI Taxonomy" id="702438"/>
    <lineage>
        <taxon>Bacteria</taxon>
        <taxon>Pseudomonadati</taxon>
        <taxon>Bacteroidota</taxon>
        <taxon>Bacteroidia</taxon>
        <taxon>Bacteroidales</taxon>
        <taxon>Prevotellaceae</taxon>
        <taxon>Segatella</taxon>
    </lineage>
</organism>
<gene>
    <name evidence="2" type="ORF">HMPREF9431_00785</name>
</gene>
<evidence type="ECO:0000256" key="1">
    <source>
        <dbReference type="SAM" id="Phobius"/>
    </source>
</evidence>
<protein>
    <submittedName>
        <fullName evidence="2">Uncharacterized protein</fullName>
    </submittedName>
</protein>
<comment type="caution">
    <text evidence="2">The sequence shown here is derived from an EMBL/GenBank/DDBJ whole genome shotgun (WGS) entry which is preliminary data.</text>
</comment>
<dbReference type="Proteomes" id="UP000005141">
    <property type="component" value="Unassembled WGS sequence"/>
</dbReference>
<proteinExistence type="predicted"/>
<accession>G1WAE0</accession>
<evidence type="ECO:0000313" key="2">
    <source>
        <dbReference type="EMBL" id="EGV33549.1"/>
    </source>
</evidence>
<dbReference type="HOGENOM" id="CLU_3314803_0_0_10"/>
<reference evidence="2 3" key="1">
    <citation type="submission" date="2011-07" db="EMBL/GenBank/DDBJ databases">
        <title>The Genome Sequence of Prevotella oulorum F0390.</title>
        <authorList>
            <consortium name="The Broad Institute Genome Sequencing Platform"/>
            <consortium name="The Broad Institute Genome Sequencing Center for Infectious Disease"/>
            <person name="Earl A."/>
            <person name="Ward D."/>
            <person name="Feldgarden M."/>
            <person name="Gevers D."/>
            <person name="Izard J."/>
            <person name="Ganesan A."/>
            <person name="Baranova O.V."/>
            <person name="Blanton J.M."/>
            <person name="Tanner A.C."/>
            <person name="Dewhirst F.E."/>
            <person name="Young S.K."/>
            <person name="Zeng Q."/>
            <person name="Gargeya S."/>
            <person name="Fitzgerald M."/>
            <person name="Haas B."/>
            <person name="Abouelleil A."/>
            <person name="Alvarado L."/>
            <person name="Arachchi H.M."/>
            <person name="Berlin A."/>
            <person name="Brown A."/>
            <person name="Chapman S.B."/>
            <person name="Chen Z."/>
            <person name="Dunbar C."/>
            <person name="Freedman E."/>
            <person name="Gearin G."/>
            <person name="Gellesch M."/>
            <person name="Goldberg J."/>
            <person name="Griggs A."/>
            <person name="Gujja S."/>
            <person name="Heiman D."/>
            <person name="Howarth C."/>
            <person name="Larson L."/>
            <person name="Lui A."/>
            <person name="MacDonald P.J.P."/>
            <person name="Mehta T."/>
            <person name="Montmayeur A."/>
            <person name="Murphy C."/>
            <person name="Neiman D."/>
            <person name="Pearson M."/>
            <person name="Priest M."/>
            <person name="Roberts A."/>
            <person name="Saif S."/>
            <person name="Shea T."/>
            <person name="Shenoy N."/>
            <person name="Sisk P."/>
            <person name="Stolte C."/>
            <person name="Sykes S."/>
            <person name="Wortman J."/>
            <person name="Nusbaum C."/>
            <person name="Birren B."/>
        </authorList>
    </citation>
    <scope>NUCLEOTIDE SEQUENCE [LARGE SCALE GENOMIC DNA]</scope>
    <source>
        <strain evidence="2 3">F0390</strain>
    </source>
</reference>